<organism evidence="2 3">
    <name type="scientific">Trema orientale</name>
    <name type="common">Charcoal tree</name>
    <name type="synonym">Celtis orientalis</name>
    <dbReference type="NCBI Taxonomy" id="63057"/>
    <lineage>
        <taxon>Eukaryota</taxon>
        <taxon>Viridiplantae</taxon>
        <taxon>Streptophyta</taxon>
        <taxon>Embryophyta</taxon>
        <taxon>Tracheophyta</taxon>
        <taxon>Spermatophyta</taxon>
        <taxon>Magnoliopsida</taxon>
        <taxon>eudicotyledons</taxon>
        <taxon>Gunneridae</taxon>
        <taxon>Pentapetalae</taxon>
        <taxon>rosids</taxon>
        <taxon>fabids</taxon>
        <taxon>Rosales</taxon>
        <taxon>Cannabaceae</taxon>
        <taxon>Trema</taxon>
    </lineage>
</organism>
<keyword evidence="1" id="KW-0472">Membrane</keyword>
<name>A0A2P5FGU0_TREOI</name>
<protein>
    <submittedName>
        <fullName evidence="2">Uncharacterized protein</fullName>
    </submittedName>
</protein>
<gene>
    <name evidence="2" type="ORF">TorRG33x02_070670</name>
</gene>
<dbReference type="EMBL" id="JXTC01000034">
    <property type="protein sequence ID" value="PON97017.1"/>
    <property type="molecule type" value="Genomic_DNA"/>
</dbReference>
<comment type="caution">
    <text evidence="2">The sequence shown here is derived from an EMBL/GenBank/DDBJ whole genome shotgun (WGS) entry which is preliminary data.</text>
</comment>
<keyword evidence="1" id="KW-0812">Transmembrane</keyword>
<evidence type="ECO:0000313" key="2">
    <source>
        <dbReference type="EMBL" id="PON97017.1"/>
    </source>
</evidence>
<evidence type="ECO:0000256" key="1">
    <source>
        <dbReference type="SAM" id="Phobius"/>
    </source>
</evidence>
<accession>A0A2P5FGU0</accession>
<keyword evidence="1" id="KW-1133">Transmembrane helix</keyword>
<sequence length="307" mass="34575">MSTYPSSSSTRVFHDHGGPGSSFMRKTVLILGTILGLAMISTGVFLIYLPGLVPSLPAVSITTIFTTVRNISGGDNRIAADLDVGVRFKNDAKKSMVFDHLAASASQPKLKQYDIAPNYLELGGSHEASHDKTVWFGLKNVMLGVDSWDAVGDYARDDDDDDNNVETGSGGVMHGIQKSGFSSVDFALTSNVTYGGRAWLKRRIPIRVACSPLRIPFSSSNTTQINFDVFDDDIVYIDDKYYYYYQDHYHGLPRRGRWRWRWRLTRNCEAHGLWDRFDYVFELAGMFLLVLGMFFTLALCLYQQRKL</sequence>
<dbReference type="InParanoid" id="A0A2P5FGU0"/>
<dbReference type="Proteomes" id="UP000237000">
    <property type="component" value="Unassembled WGS sequence"/>
</dbReference>
<feature type="transmembrane region" description="Helical" evidence="1">
    <location>
        <begin position="28"/>
        <end position="49"/>
    </location>
</feature>
<evidence type="ECO:0000313" key="3">
    <source>
        <dbReference type="Proteomes" id="UP000237000"/>
    </source>
</evidence>
<reference evidence="3" key="1">
    <citation type="submission" date="2016-06" db="EMBL/GenBank/DDBJ databases">
        <title>Parallel loss of symbiosis genes in relatives of nitrogen-fixing non-legume Parasponia.</title>
        <authorList>
            <person name="Van Velzen R."/>
            <person name="Holmer R."/>
            <person name="Bu F."/>
            <person name="Rutten L."/>
            <person name="Van Zeijl A."/>
            <person name="Liu W."/>
            <person name="Santuari L."/>
            <person name="Cao Q."/>
            <person name="Sharma T."/>
            <person name="Shen D."/>
            <person name="Roswanjaya Y."/>
            <person name="Wardhani T."/>
            <person name="Kalhor M.S."/>
            <person name="Jansen J."/>
            <person name="Van den Hoogen J."/>
            <person name="Gungor B."/>
            <person name="Hartog M."/>
            <person name="Hontelez J."/>
            <person name="Verver J."/>
            <person name="Yang W.-C."/>
            <person name="Schijlen E."/>
            <person name="Repin R."/>
            <person name="Schilthuizen M."/>
            <person name="Schranz E."/>
            <person name="Heidstra R."/>
            <person name="Miyata K."/>
            <person name="Fedorova E."/>
            <person name="Kohlen W."/>
            <person name="Bisseling T."/>
            <person name="Smit S."/>
            <person name="Geurts R."/>
        </authorList>
    </citation>
    <scope>NUCLEOTIDE SEQUENCE [LARGE SCALE GENOMIC DNA]</scope>
    <source>
        <strain evidence="3">cv. RG33-2</strain>
    </source>
</reference>
<proteinExistence type="predicted"/>
<feature type="transmembrane region" description="Helical" evidence="1">
    <location>
        <begin position="279"/>
        <end position="302"/>
    </location>
</feature>
<keyword evidence="3" id="KW-1185">Reference proteome</keyword>
<dbReference type="AlphaFoldDB" id="A0A2P5FGU0"/>